<protein>
    <submittedName>
        <fullName evidence="1">Uncharacterized protein</fullName>
    </submittedName>
</protein>
<dbReference type="AlphaFoldDB" id="A0ABD3MR97"/>
<accession>A0ABD3MR97</accession>
<dbReference type="Proteomes" id="UP001530293">
    <property type="component" value="Unassembled WGS sequence"/>
</dbReference>
<evidence type="ECO:0000313" key="1">
    <source>
        <dbReference type="EMBL" id="KAL3766303.1"/>
    </source>
</evidence>
<name>A0ABD3MR97_9STRA</name>
<reference evidence="1 2" key="1">
    <citation type="submission" date="2024-10" db="EMBL/GenBank/DDBJ databases">
        <title>Updated reference genomes for cyclostephanoid diatoms.</title>
        <authorList>
            <person name="Roberts W.R."/>
            <person name="Alverson A.J."/>
        </authorList>
    </citation>
    <scope>NUCLEOTIDE SEQUENCE [LARGE SCALE GENOMIC DNA]</scope>
    <source>
        <strain evidence="1 2">AJA232-27</strain>
    </source>
</reference>
<dbReference type="EMBL" id="JALLBG020000087">
    <property type="protein sequence ID" value="KAL3766303.1"/>
    <property type="molecule type" value="Genomic_DNA"/>
</dbReference>
<proteinExistence type="predicted"/>
<sequence length="696" mass="77062">MGKENHNPNAAPALAAPALQQRPLQQRQAVAAPAPQQRQAVAAPGDVIIIDVDSDLDEDVPLAFACKKAKVVVDDSGVGLEEHVSVGNDFLGSDGSRDPDAKSITTFEAKLDIVDMQYGFSMNIPEFSKVIEYAKECLKEIRPGKTNTILQLKCPVVKKNASGETISLALGGNCPDEKCWSICTIRCADQLFGGKDNLQKFFIFNLRVECRIDEKTGRCAVCSPREAQALGTVYEILCQYAFEIGAKMNYISMAGTSSGIESTLGNWYLKNKCHPDETPYFVNYMPNGYHLSLLSYYCDKFRTVEDQACKITKMVKNISDALGDPALYTSALANEYLPFVINWDKMSNEDKVEMESFWHTLQGRTNLGNYAYMFKIGIFADEYAELRAIWSKEGGERCYELGHGIFDEDHPVLKAAGCTNWGQYCILEGKAIFNPDHPKLKALGVTNFGQWCVLMAKGIFDPAHPKLKALGVTNFGQYCVLMNLGLFDPANAQAVHDGCVKGGNSACDNNKGLFDPANAKAVHDNSVKNGNNARDNNKGIFDPANAKAVHDAQVKCGNKLHDNNKGIFDPANAKAVHDAQVKSGNKMRDERIGVIGAQINLWWSKLPELQEYMRKENSFGFVPMGHSLYAYVRDTRVYYRKTLSNNNAETDEDIRRIIFGDKKLKVLADMGFCFAPPNANSKGACGCRHCTRKHFR</sequence>
<keyword evidence="2" id="KW-1185">Reference proteome</keyword>
<organism evidence="1 2">
    <name type="scientific">Discostella pseudostelligera</name>
    <dbReference type="NCBI Taxonomy" id="259834"/>
    <lineage>
        <taxon>Eukaryota</taxon>
        <taxon>Sar</taxon>
        <taxon>Stramenopiles</taxon>
        <taxon>Ochrophyta</taxon>
        <taxon>Bacillariophyta</taxon>
        <taxon>Coscinodiscophyceae</taxon>
        <taxon>Thalassiosirophycidae</taxon>
        <taxon>Stephanodiscales</taxon>
        <taxon>Stephanodiscaceae</taxon>
        <taxon>Discostella</taxon>
    </lineage>
</organism>
<comment type="caution">
    <text evidence="1">The sequence shown here is derived from an EMBL/GenBank/DDBJ whole genome shotgun (WGS) entry which is preliminary data.</text>
</comment>
<gene>
    <name evidence="1" type="ORF">ACHAWU_005695</name>
</gene>
<evidence type="ECO:0000313" key="2">
    <source>
        <dbReference type="Proteomes" id="UP001530293"/>
    </source>
</evidence>